<dbReference type="Gene3D" id="3.40.50.1110">
    <property type="entry name" value="SGNH hydrolase"/>
    <property type="match status" value="1"/>
</dbReference>
<organism evidence="3 4">
    <name type="scientific">Sinomicrobium oceani</name>
    <dbReference type="NCBI Taxonomy" id="1150368"/>
    <lineage>
        <taxon>Bacteria</taxon>
        <taxon>Pseudomonadati</taxon>
        <taxon>Bacteroidota</taxon>
        <taxon>Flavobacteriia</taxon>
        <taxon>Flavobacteriales</taxon>
        <taxon>Flavobacteriaceae</taxon>
        <taxon>Sinomicrobium</taxon>
    </lineage>
</organism>
<evidence type="ECO:0000259" key="2">
    <source>
        <dbReference type="Pfam" id="PF03629"/>
    </source>
</evidence>
<name>A0A1K1R2X2_9FLAO</name>
<proteinExistence type="predicted"/>
<dbReference type="GO" id="GO:0016788">
    <property type="term" value="F:hydrolase activity, acting on ester bonds"/>
    <property type="evidence" value="ECO:0007669"/>
    <property type="project" value="UniProtKB-ARBA"/>
</dbReference>
<keyword evidence="4" id="KW-1185">Reference proteome</keyword>
<dbReference type="STRING" id="1150368.SAMN02927921_03103"/>
<dbReference type="PANTHER" id="PTHR31988">
    <property type="entry name" value="ESTERASE, PUTATIVE (DUF303)-RELATED"/>
    <property type="match status" value="1"/>
</dbReference>
<keyword evidence="1" id="KW-0378">Hydrolase</keyword>
<dbReference type="InterPro" id="IPR052940">
    <property type="entry name" value="Carb_Esterase_6"/>
</dbReference>
<dbReference type="EMBL" id="FPJE01000018">
    <property type="protein sequence ID" value="SFW66284.1"/>
    <property type="molecule type" value="Genomic_DNA"/>
</dbReference>
<sequence length="280" mass="31203">MLHSFLMIGQSNMAGRGFLNDVPLIYNHHISMLRNGRWQTMWEPVNYDRPNAGIGLAASFAAAWHLSNETGKIGLIPCADGGTSLADWDVNGALFQHAVSQAKLAQKTSSLQGILWHQGENDSQPDNARYYGEKFAVIIKTLREELGVPDIPLLIGGLGDFLTEGVYGAYFASYTEVNQALKKYAENNPNCYFVTASGLTANPDKIHIDASSQRIFGVRYFESFQKRQHVFEPLKNETEMVEQIYRRQLSPAEEKGLADIEFSMGKLSVDAYKAKISTLM</sequence>
<gene>
    <name evidence="3" type="ORF">SAMN02927921_03103</name>
</gene>
<evidence type="ECO:0000313" key="4">
    <source>
        <dbReference type="Proteomes" id="UP000182248"/>
    </source>
</evidence>
<dbReference type="Proteomes" id="UP000182248">
    <property type="component" value="Unassembled WGS sequence"/>
</dbReference>
<accession>A0A1K1R2X2</accession>
<dbReference type="OrthoDB" id="9795554at2"/>
<dbReference type="Pfam" id="PF03629">
    <property type="entry name" value="SASA"/>
    <property type="match status" value="1"/>
</dbReference>
<dbReference type="SUPFAM" id="SSF52266">
    <property type="entry name" value="SGNH hydrolase"/>
    <property type="match status" value="1"/>
</dbReference>
<dbReference type="InterPro" id="IPR036514">
    <property type="entry name" value="SGNH_hydro_sf"/>
</dbReference>
<dbReference type="RefSeq" id="WP_072318345.1">
    <property type="nucleotide sequence ID" value="NZ_FPJE01000018.1"/>
</dbReference>
<protein>
    <recommendedName>
        <fullName evidence="2">Sialate O-acetylesterase domain-containing protein</fullName>
    </recommendedName>
</protein>
<reference evidence="3 4" key="1">
    <citation type="submission" date="2016-11" db="EMBL/GenBank/DDBJ databases">
        <authorList>
            <person name="Jaros S."/>
            <person name="Januszkiewicz K."/>
            <person name="Wedrychowicz H."/>
        </authorList>
    </citation>
    <scope>NUCLEOTIDE SEQUENCE [LARGE SCALE GENOMIC DNA]</scope>
    <source>
        <strain evidence="3 4">CGMCC 1.12145</strain>
    </source>
</reference>
<dbReference type="AlphaFoldDB" id="A0A1K1R2X2"/>
<dbReference type="InterPro" id="IPR005181">
    <property type="entry name" value="SASA"/>
</dbReference>
<evidence type="ECO:0000313" key="3">
    <source>
        <dbReference type="EMBL" id="SFW66284.1"/>
    </source>
</evidence>
<dbReference type="PANTHER" id="PTHR31988:SF19">
    <property type="entry name" value="9-O-ACETYL-N-ACETYLNEURAMINIC ACID DEACETYLASE-RELATED"/>
    <property type="match status" value="1"/>
</dbReference>
<feature type="domain" description="Sialate O-acetylesterase" evidence="2">
    <location>
        <begin position="3"/>
        <end position="225"/>
    </location>
</feature>
<evidence type="ECO:0000256" key="1">
    <source>
        <dbReference type="ARBA" id="ARBA00022801"/>
    </source>
</evidence>